<gene>
    <name evidence="5" type="ORF">MiSe_65700</name>
</gene>
<dbReference type="PANTHER" id="PTHR43318">
    <property type="entry name" value="UDP-N-ACETYLGLUCOSAMINE 4,6-DEHYDRATASE"/>
    <property type="match status" value="1"/>
</dbReference>
<feature type="transmembrane region" description="Helical" evidence="3">
    <location>
        <begin position="111"/>
        <end position="130"/>
    </location>
</feature>
<sequence length="695" mass="77852">MFSKILLAVNAVAKEPLEDQIVKSFLIQALSKWLLKLRNRHFLVLDTIVLAIAPVLALAIRLDDSFSLAPYLGGLIQVTILFVPLKLTVLYGCGFYKRYWRYASIDELEQIVMLMAGIGILQTISFNVVYYLDDFWVNSLPRSLPLLDTIISFLFIGGIRFSIPVLNRIKQRHLKFYRRDRVLIVGAGSAGISLVREMQQSPWLGFYPVAFIDDNPEKLNLQIRRIPVVGDRNKIAEVVHSLHIRRVIIAMPAVPGRVIREIVDICLSVGVPTSTLPGLNEILTNRIRVGSVRDIQIEDLLRRESIQTDVRKVREFLQGKKVLISGAGGSIGSELCRQVLKCRPAEIMLLGHGENSLFAIQQELGRILQVLQQEGDPCDPIPQIKTFIGDIRFFDRLEYLFQQFGPQVIFHAAAHKHVPLMESHPPEAIANNVRGTKNLLDLALKYGVENFVTISTDKAVNPTSIMGASKRVAEMLVLQAAQKSGKPFVVVRFGNVLGSRGSVVPTFKQQIAQGGPITITHPDICRYFMTIPEAVQLLLQAAVIGRGGEVFMLDMGQPVKIIDLAKDMIRLSGYEVDKDIEIVFTGLRPGEKLFEELFIPGEEYERTQHEKIIKVKNASRIVPEQVEFKVEALCKAATKNDPNLIVFLLEQLVPEYMPDYLNLEGQTSTVDSNTNPLNTTQNPRSNQLSVPAITN</sequence>
<dbReference type="InterPro" id="IPR036291">
    <property type="entry name" value="NAD(P)-bd_dom_sf"/>
</dbReference>
<dbReference type="CDD" id="cd05237">
    <property type="entry name" value="UDP_invert_4-6DH_SDR_e"/>
    <property type="match status" value="1"/>
</dbReference>
<keyword evidence="3" id="KW-0472">Membrane</keyword>
<evidence type="ECO:0000256" key="2">
    <source>
        <dbReference type="SAM" id="MobiDB-lite"/>
    </source>
</evidence>
<reference evidence="5" key="1">
    <citation type="submission" date="2019-10" db="EMBL/GenBank/DDBJ databases">
        <title>Draft genome sequece of Microseira wollei NIES-4236.</title>
        <authorList>
            <person name="Yamaguchi H."/>
            <person name="Suzuki S."/>
            <person name="Kawachi M."/>
        </authorList>
    </citation>
    <scope>NUCLEOTIDE SEQUENCE</scope>
    <source>
        <strain evidence="5">NIES-4236</strain>
    </source>
</reference>
<dbReference type="InterPro" id="IPR003869">
    <property type="entry name" value="Polysac_CapD-like"/>
</dbReference>
<keyword evidence="3" id="KW-0812">Transmembrane</keyword>
<feature type="transmembrane region" description="Helical" evidence="3">
    <location>
        <begin position="150"/>
        <end position="169"/>
    </location>
</feature>
<comment type="caution">
    <text evidence="5">The sequence shown here is derived from an EMBL/GenBank/DDBJ whole genome shotgun (WGS) entry which is preliminary data.</text>
</comment>
<evidence type="ECO:0000256" key="3">
    <source>
        <dbReference type="SAM" id="Phobius"/>
    </source>
</evidence>
<dbReference type="SUPFAM" id="SSF51735">
    <property type="entry name" value="NAD(P)-binding Rossmann-fold domains"/>
    <property type="match status" value="2"/>
</dbReference>
<feature type="domain" description="Polysaccharide biosynthesis protein CapD-like" evidence="4">
    <location>
        <begin position="322"/>
        <end position="616"/>
    </location>
</feature>
<dbReference type="Proteomes" id="UP001050975">
    <property type="component" value="Unassembled WGS sequence"/>
</dbReference>
<organism evidence="5 6">
    <name type="scientific">Microseira wollei NIES-4236</name>
    <dbReference type="NCBI Taxonomy" id="2530354"/>
    <lineage>
        <taxon>Bacteria</taxon>
        <taxon>Bacillati</taxon>
        <taxon>Cyanobacteriota</taxon>
        <taxon>Cyanophyceae</taxon>
        <taxon>Oscillatoriophycideae</taxon>
        <taxon>Aerosakkonematales</taxon>
        <taxon>Aerosakkonemataceae</taxon>
        <taxon>Microseira</taxon>
    </lineage>
</organism>
<dbReference type="InterPro" id="IPR051203">
    <property type="entry name" value="Polysaccharide_Synthase-Rel"/>
</dbReference>
<name>A0AAV3XLT8_9CYAN</name>
<dbReference type="Pfam" id="PF13727">
    <property type="entry name" value="CoA_binding_3"/>
    <property type="match status" value="1"/>
</dbReference>
<dbReference type="EMBL" id="BLAY01000133">
    <property type="protein sequence ID" value="GET41756.1"/>
    <property type="molecule type" value="Genomic_DNA"/>
</dbReference>
<dbReference type="Gene3D" id="3.40.50.720">
    <property type="entry name" value="NAD(P)-binding Rossmann-like Domain"/>
    <property type="match status" value="2"/>
</dbReference>
<keyword evidence="3" id="KW-1133">Transmembrane helix</keyword>
<accession>A0AAV3XLT8</accession>
<evidence type="ECO:0000256" key="1">
    <source>
        <dbReference type="ARBA" id="ARBA00007430"/>
    </source>
</evidence>
<keyword evidence="6" id="KW-1185">Reference proteome</keyword>
<feature type="transmembrane region" description="Helical" evidence="3">
    <location>
        <begin position="42"/>
        <end position="62"/>
    </location>
</feature>
<dbReference type="Pfam" id="PF02719">
    <property type="entry name" value="Polysacc_synt_2"/>
    <property type="match status" value="1"/>
</dbReference>
<dbReference type="AlphaFoldDB" id="A0AAV3XLT8"/>
<comment type="similarity">
    <text evidence="1">Belongs to the polysaccharide synthase family.</text>
</comment>
<evidence type="ECO:0000259" key="4">
    <source>
        <dbReference type="Pfam" id="PF02719"/>
    </source>
</evidence>
<dbReference type="PANTHER" id="PTHR43318:SF1">
    <property type="entry name" value="POLYSACCHARIDE BIOSYNTHESIS PROTEIN EPSC-RELATED"/>
    <property type="match status" value="1"/>
</dbReference>
<evidence type="ECO:0000313" key="5">
    <source>
        <dbReference type="EMBL" id="GET41756.1"/>
    </source>
</evidence>
<protein>
    <submittedName>
        <fullName evidence="5">Polysaccharide biosynthesis protein CapD</fullName>
    </submittedName>
</protein>
<proteinExistence type="inferred from homology"/>
<feature type="transmembrane region" description="Helical" evidence="3">
    <location>
        <begin position="68"/>
        <end position="91"/>
    </location>
</feature>
<feature type="region of interest" description="Disordered" evidence="2">
    <location>
        <begin position="665"/>
        <end position="695"/>
    </location>
</feature>
<dbReference type="RefSeq" id="WP_226588336.1">
    <property type="nucleotide sequence ID" value="NZ_BLAY01000133.1"/>
</dbReference>
<evidence type="ECO:0000313" key="6">
    <source>
        <dbReference type="Proteomes" id="UP001050975"/>
    </source>
</evidence>